<dbReference type="EMBL" id="CM037152">
    <property type="protein sequence ID" value="KAH7833839.1"/>
    <property type="molecule type" value="Genomic_DNA"/>
</dbReference>
<organism evidence="1 2">
    <name type="scientific">Vaccinium darrowii</name>
    <dbReference type="NCBI Taxonomy" id="229202"/>
    <lineage>
        <taxon>Eukaryota</taxon>
        <taxon>Viridiplantae</taxon>
        <taxon>Streptophyta</taxon>
        <taxon>Embryophyta</taxon>
        <taxon>Tracheophyta</taxon>
        <taxon>Spermatophyta</taxon>
        <taxon>Magnoliopsida</taxon>
        <taxon>eudicotyledons</taxon>
        <taxon>Gunneridae</taxon>
        <taxon>Pentapetalae</taxon>
        <taxon>asterids</taxon>
        <taxon>Ericales</taxon>
        <taxon>Ericaceae</taxon>
        <taxon>Vaccinioideae</taxon>
        <taxon>Vaccinieae</taxon>
        <taxon>Vaccinium</taxon>
    </lineage>
</organism>
<comment type="caution">
    <text evidence="1">The sequence shown here is derived from an EMBL/GenBank/DDBJ whole genome shotgun (WGS) entry which is preliminary data.</text>
</comment>
<gene>
    <name evidence="1" type="ORF">Vadar_010265</name>
</gene>
<evidence type="ECO:0000313" key="2">
    <source>
        <dbReference type="Proteomes" id="UP000828048"/>
    </source>
</evidence>
<keyword evidence="2" id="KW-1185">Reference proteome</keyword>
<proteinExistence type="predicted"/>
<sequence>MRDEKRRTLAELKFPHLAIPASTVKPVSTATELRSNPRLLRSLSFRLLSGLRSTGGVTALNGGRRSLLELRQEALRLEKELEALIRIKDDKGSMEGVDDGSMLRLSRFLEENRVDLEHEQSGQADQEADEWRAREIAKDIAKRKVSKLSTCDSFEAPQDEASIVENGATREDMEPFHVYVLGWPGAAIAYVADILKVPAIFIKAVTNVVDGDKPSIVEYWQNLAAVTAALGLAVIEVVDFINGKCLSKLQVFNVFLLLPSGGYMPEKRFR</sequence>
<dbReference type="Proteomes" id="UP000828048">
    <property type="component" value="Chromosome 2"/>
</dbReference>
<evidence type="ECO:0000313" key="1">
    <source>
        <dbReference type="EMBL" id="KAH7833839.1"/>
    </source>
</evidence>
<accession>A0ACB7WZI6</accession>
<protein>
    <submittedName>
        <fullName evidence="1">Uncharacterized protein</fullName>
    </submittedName>
</protein>
<reference evidence="1 2" key="1">
    <citation type="journal article" date="2021" name="Hortic Res">
        <title>High-quality reference genome and annotation aids understanding of berry development for evergreen blueberry (Vaccinium darrowii).</title>
        <authorList>
            <person name="Yu J."/>
            <person name="Hulse-Kemp A.M."/>
            <person name="Babiker E."/>
            <person name="Staton M."/>
        </authorList>
    </citation>
    <scope>NUCLEOTIDE SEQUENCE [LARGE SCALE GENOMIC DNA]</scope>
    <source>
        <strain evidence="2">cv. NJ 8807/NJ 8810</strain>
        <tissue evidence="1">Young leaf</tissue>
    </source>
</reference>
<name>A0ACB7WZI6_9ERIC</name>